<dbReference type="SUPFAM" id="SSF47090">
    <property type="entry name" value="PGBD-like"/>
    <property type="match status" value="1"/>
</dbReference>
<gene>
    <name evidence="9" type="ORF">H3H36_12610</name>
</gene>
<dbReference type="Proteomes" id="UP000566711">
    <property type="component" value="Unassembled WGS sequence"/>
</dbReference>
<organism evidence="9 10">
    <name type="scientific">Rugamonas fusca</name>
    <dbReference type="NCBI Taxonomy" id="2758568"/>
    <lineage>
        <taxon>Bacteria</taxon>
        <taxon>Pseudomonadati</taxon>
        <taxon>Pseudomonadota</taxon>
        <taxon>Betaproteobacteria</taxon>
        <taxon>Burkholderiales</taxon>
        <taxon>Oxalobacteraceae</taxon>
        <taxon>Telluria group</taxon>
        <taxon>Rugamonas</taxon>
    </lineage>
</organism>
<evidence type="ECO:0000313" key="9">
    <source>
        <dbReference type="EMBL" id="MBA5606195.1"/>
    </source>
</evidence>
<comment type="similarity">
    <text evidence="2">Belongs to the YkuD family.</text>
</comment>
<evidence type="ECO:0000256" key="1">
    <source>
        <dbReference type="ARBA" id="ARBA00004752"/>
    </source>
</evidence>
<keyword evidence="4 7" id="KW-0133">Cell shape</keyword>
<dbReference type="Pfam" id="PF01471">
    <property type="entry name" value="PG_binding_1"/>
    <property type="match status" value="1"/>
</dbReference>
<protein>
    <submittedName>
        <fullName evidence="9">Murein L,D-transpeptidase</fullName>
    </submittedName>
</protein>
<dbReference type="PANTHER" id="PTHR30582:SF30">
    <property type="entry name" value="BLR4375 PROTEIN"/>
    <property type="match status" value="1"/>
</dbReference>
<dbReference type="InterPro" id="IPR038063">
    <property type="entry name" value="Transpep_catalytic_dom"/>
</dbReference>
<dbReference type="AlphaFoldDB" id="A0A7W2EHT0"/>
<comment type="caution">
    <text evidence="9">The sequence shown here is derived from an EMBL/GenBank/DDBJ whole genome shotgun (WGS) entry which is preliminary data.</text>
</comment>
<evidence type="ECO:0000256" key="4">
    <source>
        <dbReference type="ARBA" id="ARBA00022960"/>
    </source>
</evidence>
<dbReference type="InterPro" id="IPR002477">
    <property type="entry name" value="Peptidoglycan-bd-like"/>
</dbReference>
<dbReference type="InterPro" id="IPR036366">
    <property type="entry name" value="PGBDSf"/>
</dbReference>
<evidence type="ECO:0000259" key="8">
    <source>
        <dbReference type="PROSITE" id="PS52029"/>
    </source>
</evidence>
<dbReference type="EMBL" id="JACEZS010000009">
    <property type="protein sequence ID" value="MBA5606195.1"/>
    <property type="molecule type" value="Genomic_DNA"/>
</dbReference>
<proteinExistence type="inferred from homology"/>
<evidence type="ECO:0000256" key="6">
    <source>
        <dbReference type="ARBA" id="ARBA00023316"/>
    </source>
</evidence>
<feature type="active site" description="Nucleophile" evidence="7">
    <location>
        <position position="358"/>
    </location>
</feature>
<feature type="domain" description="L,D-TPase catalytic" evidence="8">
    <location>
        <begin position="249"/>
        <end position="382"/>
    </location>
</feature>
<dbReference type="PANTHER" id="PTHR30582">
    <property type="entry name" value="L,D-TRANSPEPTIDASE"/>
    <property type="match status" value="1"/>
</dbReference>
<keyword evidence="10" id="KW-1185">Reference proteome</keyword>
<dbReference type="SUPFAM" id="SSF141523">
    <property type="entry name" value="L,D-transpeptidase catalytic domain-like"/>
    <property type="match status" value="1"/>
</dbReference>
<evidence type="ECO:0000256" key="7">
    <source>
        <dbReference type="PROSITE-ProRule" id="PRU01373"/>
    </source>
</evidence>
<dbReference type="InterPro" id="IPR036365">
    <property type="entry name" value="PGBD-like_sf"/>
</dbReference>
<evidence type="ECO:0000313" key="10">
    <source>
        <dbReference type="Proteomes" id="UP000566711"/>
    </source>
</evidence>
<dbReference type="CDD" id="cd16913">
    <property type="entry name" value="YkuD_like"/>
    <property type="match status" value="1"/>
</dbReference>
<dbReference type="InterPro" id="IPR050979">
    <property type="entry name" value="LD-transpeptidase"/>
</dbReference>
<dbReference type="Gene3D" id="1.10.101.10">
    <property type="entry name" value="PGBD-like superfamily/PGBD"/>
    <property type="match status" value="1"/>
</dbReference>
<evidence type="ECO:0000256" key="2">
    <source>
        <dbReference type="ARBA" id="ARBA00005992"/>
    </source>
</evidence>
<keyword evidence="3" id="KW-0808">Transferase</keyword>
<sequence>MSKVLRDVVNPGKNADSPCVLPPWGAHDCRARWRRPGVQCHNLASRKYAQEEPRLRTPRLLLSLAACLTLSGAALAAPDKKAAAPNPAAINQLPATATVGPRTRGANVLRAQVLLDRAHFSSGEIDGVYSRNLRLAISGYQKLHQLKVTGAIDAPTWALLAQDKEPVLGSYIITAQDAAGPYAVAPASMADKARLPTLGYANVAEALGERFHCSPALLKRLNPGKHLNRAGEQVVVPNVLAASPLPKATALMVGRADGTLTLLDASGTPFAQFPASTGSEHDPLPYGQWKVTAVVRNPVYRYDPKLFWDARRGDARAMIAAGPNNPVGVVWIELSKKHYGIHGTPEPGNIGKTQSHGCIRLTNWDALAVAGALARGASVLLQE</sequence>
<evidence type="ECO:0000256" key="3">
    <source>
        <dbReference type="ARBA" id="ARBA00022679"/>
    </source>
</evidence>
<dbReference type="GO" id="GO:0071555">
    <property type="term" value="P:cell wall organization"/>
    <property type="evidence" value="ECO:0007669"/>
    <property type="project" value="UniProtKB-UniRule"/>
</dbReference>
<feature type="active site" description="Proton donor/acceptor" evidence="7">
    <location>
        <position position="342"/>
    </location>
</feature>
<dbReference type="UniPathway" id="UPA00219"/>
<dbReference type="GO" id="GO:0008360">
    <property type="term" value="P:regulation of cell shape"/>
    <property type="evidence" value="ECO:0007669"/>
    <property type="project" value="UniProtKB-UniRule"/>
</dbReference>
<dbReference type="PROSITE" id="PS52029">
    <property type="entry name" value="LD_TPASE"/>
    <property type="match status" value="1"/>
</dbReference>
<comment type="pathway">
    <text evidence="1 7">Cell wall biogenesis; peptidoglycan biosynthesis.</text>
</comment>
<reference evidence="9 10" key="1">
    <citation type="submission" date="2020-07" db="EMBL/GenBank/DDBJ databases">
        <title>Novel species isolated from subtropical streams in China.</title>
        <authorList>
            <person name="Lu H."/>
        </authorList>
    </citation>
    <scope>NUCLEOTIDE SEQUENCE [LARGE SCALE GENOMIC DNA]</scope>
    <source>
        <strain evidence="9 10">FT3S</strain>
    </source>
</reference>
<dbReference type="GO" id="GO:0071972">
    <property type="term" value="F:peptidoglycan L,D-transpeptidase activity"/>
    <property type="evidence" value="ECO:0007669"/>
    <property type="project" value="TreeGrafter"/>
</dbReference>
<accession>A0A7W2EHT0</accession>
<dbReference type="GO" id="GO:0005576">
    <property type="term" value="C:extracellular region"/>
    <property type="evidence" value="ECO:0007669"/>
    <property type="project" value="TreeGrafter"/>
</dbReference>
<dbReference type="GO" id="GO:0018104">
    <property type="term" value="P:peptidoglycan-protein cross-linking"/>
    <property type="evidence" value="ECO:0007669"/>
    <property type="project" value="TreeGrafter"/>
</dbReference>
<name>A0A7W2EHT0_9BURK</name>
<keyword evidence="5 7" id="KW-0573">Peptidoglycan synthesis</keyword>
<evidence type="ECO:0000256" key="5">
    <source>
        <dbReference type="ARBA" id="ARBA00022984"/>
    </source>
</evidence>
<dbReference type="Pfam" id="PF03734">
    <property type="entry name" value="YkuD"/>
    <property type="match status" value="1"/>
</dbReference>
<keyword evidence="6 7" id="KW-0961">Cell wall biogenesis/degradation</keyword>
<dbReference type="GO" id="GO:0016740">
    <property type="term" value="F:transferase activity"/>
    <property type="evidence" value="ECO:0007669"/>
    <property type="project" value="UniProtKB-KW"/>
</dbReference>
<dbReference type="Gene3D" id="2.40.440.10">
    <property type="entry name" value="L,D-transpeptidase catalytic domain-like"/>
    <property type="match status" value="1"/>
</dbReference>
<dbReference type="InterPro" id="IPR005490">
    <property type="entry name" value="LD_TPept_cat_dom"/>
</dbReference>